<keyword evidence="7 8" id="KW-0472">Membrane</keyword>
<name>A0A135L6N5_9BACI</name>
<dbReference type="OrthoDB" id="9787346at2"/>
<evidence type="ECO:0000256" key="6">
    <source>
        <dbReference type="ARBA" id="ARBA00022989"/>
    </source>
</evidence>
<evidence type="ECO:0000256" key="8">
    <source>
        <dbReference type="SAM" id="Phobius"/>
    </source>
</evidence>
<dbReference type="InterPro" id="IPR003689">
    <property type="entry name" value="ZIP"/>
</dbReference>
<protein>
    <recommendedName>
        <fullName evidence="11">Zinc permease</fullName>
    </recommendedName>
</protein>
<feature type="transmembrane region" description="Helical" evidence="8">
    <location>
        <begin position="194"/>
        <end position="212"/>
    </location>
</feature>
<dbReference type="PANTHER" id="PTHR11040:SF211">
    <property type="entry name" value="ZINC TRANSPORTER ZIP11"/>
    <property type="match status" value="1"/>
</dbReference>
<evidence type="ECO:0000313" key="9">
    <source>
        <dbReference type="EMBL" id="KXG44665.1"/>
    </source>
</evidence>
<dbReference type="GO" id="GO:0005385">
    <property type="term" value="F:zinc ion transmembrane transporter activity"/>
    <property type="evidence" value="ECO:0007669"/>
    <property type="project" value="TreeGrafter"/>
</dbReference>
<organism evidence="9 10">
    <name type="scientific">Tepidibacillus decaturensis</name>
    <dbReference type="NCBI Taxonomy" id="1413211"/>
    <lineage>
        <taxon>Bacteria</taxon>
        <taxon>Bacillati</taxon>
        <taxon>Bacillota</taxon>
        <taxon>Bacilli</taxon>
        <taxon>Bacillales</taxon>
        <taxon>Bacillaceae</taxon>
        <taxon>Tepidibacillus</taxon>
    </lineage>
</organism>
<keyword evidence="10" id="KW-1185">Reference proteome</keyword>
<comment type="caution">
    <text evidence="9">The sequence shown here is derived from an EMBL/GenBank/DDBJ whole genome shotgun (WGS) entry which is preliminary data.</text>
</comment>
<feature type="transmembrane region" description="Helical" evidence="8">
    <location>
        <begin position="134"/>
        <end position="153"/>
    </location>
</feature>
<dbReference type="GO" id="GO:0005886">
    <property type="term" value="C:plasma membrane"/>
    <property type="evidence" value="ECO:0007669"/>
    <property type="project" value="UniProtKB-SubCell"/>
</dbReference>
<dbReference type="Pfam" id="PF02535">
    <property type="entry name" value="Zip"/>
    <property type="match status" value="1"/>
</dbReference>
<accession>A0A135L6N5</accession>
<evidence type="ECO:0000256" key="7">
    <source>
        <dbReference type="ARBA" id="ARBA00023136"/>
    </source>
</evidence>
<dbReference type="STRING" id="1413211.U473_12005"/>
<gene>
    <name evidence="9" type="ORF">U473_12005</name>
</gene>
<dbReference type="PANTHER" id="PTHR11040">
    <property type="entry name" value="ZINC/IRON TRANSPORTER"/>
    <property type="match status" value="1"/>
</dbReference>
<dbReference type="Proteomes" id="UP000070352">
    <property type="component" value="Unassembled WGS sequence"/>
</dbReference>
<comment type="similarity">
    <text evidence="2">Belongs to the ZIP transporter (TC 2.A.5) family.</text>
</comment>
<feature type="transmembrane region" description="Helical" evidence="8">
    <location>
        <begin position="165"/>
        <end position="188"/>
    </location>
</feature>
<feature type="transmembrane region" description="Helical" evidence="8">
    <location>
        <begin position="105"/>
        <end position="128"/>
    </location>
</feature>
<keyword evidence="6 8" id="KW-1133">Transmembrane helix</keyword>
<proteinExistence type="inferred from homology"/>
<dbReference type="RefSeq" id="WP_068726659.1">
    <property type="nucleotide sequence ID" value="NZ_LSKU01000001.1"/>
</dbReference>
<feature type="transmembrane region" description="Helical" evidence="8">
    <location>
        <begin position="33"/>
        <end position="52"/>
    </location>
</feature>
<dbReference type="EMBL" id="LSKU01000001">
    <property type="protein sequence ID" value="KXG44665.1"/>
    <property type="molecule type" value="Genomic_DNA"/>
</dbReference>
<feature type="transmembrane region" description="Helical" evidence="8">
    <location>
        <begin position="6"/>
        <end position="26"/>
    </location>
</feature>
<evidence type="ECO:0000256" key="2">
    <source>
        <dbReference type="ARBA" id="ARBA00006939"/>
    </source>
</evidence>
<evidence type="ECO:0000256" key="4">
    <source>
        <dbReference type="ARBA" id="ARBA00022692"/>
    </source>
</evidence>
<evidence type="ECO:0000313" key="10">
    <source>
        <dbReference type="Proteomes" id="UP000070352"/>
    </source>
</evidence>
<evidence type="ECO:0000256" key="1">
    <source>
        <dbReference type="ARBA" id="ARBA00004651"/>
    </source>
</evidence>
<evidence type="ECO:0000256" key="3">
    <source>
        <dbReference type="ARBA" id="ARBA00022475"/>
    </source>
</evidence>
<keyword evidence="4 8" id="KW-0812">Transmembrane</keyword>
<evidence type="ECO:0000256" key="5">
    <source>
        <dbReference type="ARBA" id="ARBA00022833"/>
    </source>
</evidence>
<feature type="transmembrane region" description="Helical" evidence="8">
    <location>
        <begin position="224"/>
        <end position="242"/>
    </location>
</feature>
<evidence type="ECO:0008006" key="11">
    <source>
        <dbReference type="Google" id="ProtNLM"/>
    </source>
</evidence>
<sequence>MEQIILISLLSGLATGIGGLIVLWFGRPDSRVLGFYLGISTGMMGMVVFVDLLPASFTYGNIKYTWIGLLIGILIMSLVDWFIAKFLPLSNHLNQIAEERYYRQLAIFFTLAIALHNLPEGVAIGAGFETQEKLGIRVALVIALHNIPEGLGVASTLMLGKLRSLTIFLIPLSTGLFIPLGTWISILIGEMVPYWISIGLSVAAGAMGYLVVKDIGPESMKLHRLLGQFGMGIGILIMYIVYQLNH</sequence>
<keyword evidence="5" id="KW-0862">Zinc</keyword>
<reference evidence="9 10" key="1">
    <citation type="submission" date="2016-02" db="EMBL/GenBank/DDBJ databases">
        <title>Draft Genome for Tepidibacillus decaturensis nov. sp. Strain Z9, an Anaerobic, Moderately Thermophilic and Heterotrophic Bacterium from Deep Subsurface of the Illinois Basin, USA.</title>
        <authorList>
            <person name="Dong Y."/>
            <person name="Chang J.Y."/>
            <person name="Sanford R."/>
            <person name="Fouke B.W."/>
        </authorList>
    </citation>
    <scope>NUCLEOTIDE SEQUENCE [LARGE SCALE GENOMIC DNA]</scope>
    <source>
        <strain evidence="9 10">Z9</strain>
    </source>
</reference>
<feature type="transmembrane region" description="Helical" evidence="8">
    <location>
        <begin position="64"/>
        <end position="84"/>
    </location>
</feature>
<dbReference type="AlphaFoldDB" id="A0A135L6N5"/>
<keyword evidence="3" id="KW-1003">Cell membrane</keyword>
<comment type="subcellular location">
    <subcellularLocation>
        <location evidence="1">Cell membrane</location>
        <topology evidence="1">Multi-pass membrane protein</topology>
    </subcellularLocation>
</comment>